<evidence type="ECO:0000313" key="2">
    <source>
        <dbReference type="EMBL" id="MBP1324984.1"/>
    </source>
</evidence>
<dbReference type="RefSeq" id="WP_209704082.1">
    <property type="nucleotide sequence ID" value="NZ_JAFIDA010000001.1"/>
</dbReference>
<sequence>MKTRPTLTVTAAASGLLLGLVGLTGCAAEPEAPSAKNTESVPVEETVVEETVAEEATVEETEREVPASCAALDLQPGATLDGAALGTCVSEALSSYGSGKMRVTADSSGDVEFTYNPTYEFQGTLEGSDGAVKISYVDGVIWIDQGTGPVKGDLESENLEEQLAGAAGELYRIYSDLEQTKQMIQAQPSWTVEEGQDLIELPSGEIVESFRITSDEAFSWHEMPFSEFILWFGEDWVPVGDQASIDIQGMQSTHTQHFYDLGVPVTITPLG</sequence>
<feature type="chain" id="PRO_5037727799" evidence="1">
    <location>
        <begin position="28"/>
        <end position="271"/>
    </location>
</feature>
<gene>
    <name evidence="2" type="ORF">JOF28_000216</name>
</gene>
<feature type="signal peptide" evidence="1">
    <location>
        <begin position="1"/>
        <end position="27"/>
    </location>
</feature>
<dbReference type="AlphaFoldDB" id="A0A940PTI8"/>
<proteinExistence type="predicted"/>
<evidence type="ECO:0000256" key="1">
    <source>
        <dbReference type="SAM" id="SignalP"/>
    </source>
</evidence>
<keyword evidence="1" id="KW-0732">Signal</keyword>
<dbReference type="PROSITE" id="PS51257">
    <property type="entry name" value="PROKAR_LIPOPROTEIN"/>
    <property type="match status" value="1"/>
</dbReference>
<reference evidence="2" key="1">
    <citation type="submission" date="2021-02" db="EMBL/GenBank/DDBJ databases">
        <title>Sequencing the genomes of 1000 actinobacteria strains.</title>
        <authorList>
            <person name="Klenk H.-P."/>
        </authorList>
    </citation>
    <scope>NUCLEOTIDE SEQUENCE</scope>
    <source>
        <strain evidence="2">DSM 22850</strain>
    </source>
</reference>
<dbReference type="EMBL" id="JAFIDA010000001">
    <property type="protein sequence ID" value="MBP1324984.1"/>
    <property type="molecule type" value="Genomic_DNA"/>
</dbReference>
<comment type="caution">
    <text evidence="2">The sequence shown here is derived from an EMBL/GenBank/DDBJ whole genome shotgun (WGS) entry which is preliminary data.</text>
</comment>
<keyword evidence="3" id="KW-1185">Reference proteome</keyword>
<dbReference type="Proteomes" id="UP000675163">
    <property type="component" value="Unassembled WGS sequence"/>
</dbReference>
<organism evidence="2 3">
    <name type="scientific">Leucobacter exalbidus</name>
    <dbReference type="NCBI Taxonomy" id="662960"/>
    <lineage>
        <taxon>Bacteria</taxon>
        <taxon>Bacillati</taxon>
        <taxon>Actinomycetota</taxon>
        <taxon>Actinomycetes</taxon>
        <taxon>Micrococcales</taxon>
        <taxon>Microbacteriaceae</taxon>
        <taxon>Leucobacter</taxon>
    </lineage>
</organism>
<evidence type="ECO:0000313" key="3">
    <source>
        <dbReference type="Proteomes" id="UP000675163"/>
    </source>
</evidence>
<protein>
    <submittedName>
        <fullName evidence="2">Uncharacterized protein</fullName>
    </submittedName>
</protein>
<accession>A0A940PTI8</accession>
<name>A0A940PTI8_9MICO</name>